<evidence type="ECO:0008006" key="3">
    <source>
        <dbReference type="Google" id="ProtNLM"/>
    </source>
</evidence>
<dbReference type="EMBL" id="JBIAMX010000006">
    <property type="protein sequence ID" value="MFF0543724.1"/>
    <property type="molecule type" value="Genomic_DNA"/>
</dbReference>
<dbReference type="Proteomes" id="UP001601444">
    <property type="component" value="Unassembled WGS sequence"/>
</dbReference>
<dbReference type="RefSeq" id="WP_043651165.1">
    <property type="nucleotide sequence ID" value="NZ_JBIAMX010000006.1"/>
</dbReference>
<comment type="caution">
    <text evidence="1">The sequence shown here is derived from an EMBL/GenBank/DDBJ whole genome shotgun (WGS) entry which is preliminary data.</text>
</comment>
<protein>
    <recommendedName>
        <fullName evidence="3">Bacterial Pleckstrin homology domain-containing protein</fullName>
    </recommendedName>
</protein>
<sequence>MVELEVTGDEVRIRVLGSHRIWALRSRLSVPRSAVVSAEIADSGLRPAWLRVGGTYWPGRIAAGTYRAKGRKEFWDTTFGGRAVRLDLAGAAFTRVVVDVADPAATLRALGHRPLP</sequence>
<organism evidence="1 2">
    <name type="scientific">Nocardia thailandica</name>
    <dbReference type="NCBI Taxonomy" id="257275"/>
    <lineage>
        <taxon>Bacteria</taxon>
        <taxon>Bacillati</taxon>
        <taxon>Actinomycetota</taxon>
        <taxon>Actinomycetes</taxon>
        <taxon>Mycobacteriales</taxon>
        <taxon>Nocardiaceae</taxon>
        <taxon>Nocardia</taxon>
    </lineage>
</organism>
<keyword evidence="2" id="KW-1185">Reference proteome</keyword>
<name>A0ABW6PMT7_9NOCA</name>
<evidence type="ECO:0000313" key="1">
    <source>
        <dbReference type="EMBL" id="MFF0543724.1"/>
    </source>
</evidence>
<accession>A0ABW6PMT7</accession>
<proteinExistence type="predicted"/>
<gene>
    <name evidence="1" type="ORF">ACFYTF_12910</name>
</gene>
<evidence type="ECO:0000313" key="2">
    <source>
        <dbReference type="Proteomes" id="UP001601444"/>
    </source>
</evidence>
<reference evidence="1 2" key="1">
    <citation type="submission" date="2024-10" db="EMBL/GenBank/DDBJ databases">
        <title>The Natural Products Discovery Center: Release of the First 8490 Sequenced Strains for Exploring Actinobacteria Biosynthetic Diversity.</title>
        <authorList>
            <person name="Kalkreuter E."/>
            <person name="Kautsar S.A."/>
            <person name="Yang D."/>
            <person name="Bader C.D."/>
            <person name="Teijaro C.N."/>
            <person name="Fluegel L."/>
            <person name="Davis C.M."/>
            <person name="Simpson J.R."/>
            <person name="Lauterbach L."/>
            <person name="Steele A.D."/>
            <person name="Gui C."/>
            <person name="Meng S."/>
            <person name="Li G."/>
            <person name="Viehrig K."/>
            <person name="Ye F."/>
            <person name="Su P."/>
            <person name="Kiefer A.F."/>
            <person name="Nichols A."/>
            <person name="Cepeda A.J."/>
            <person name="Yan W."/>
            <person name="Fan B."/>
            <person name="Jiang Y."/>
            <person name="Adhikari A."/>
            <person name="Zheng C.-J."/>
            <person name="Schuster L."/>
            <person name="Cowan T.M."/>
            <person name="Smanski M.J."/>
            <person name="Chevrette M.G."/>
            <person name="De Carvalho L.P.S."/>
            <person name="Shen B."/>
        </authorList>
    </citation>
    <scope>NUCLEOTIDE SEQUENCE [LARGE SCALE GENOMIC DNA]</scope>
    <source>
        <strain evidence="1 2">NPDC004045</strain>
    </source>
</reference>